<proteinExistence type="predicted"/>
<gene>
    <name evidence="1" type="ORF">METZ01_LOCUS486979</name>
</gene>
<dbReference type="EMBL" id="UINC01210597">
    <property type="protein sequence ID" value="SVE34125.1"/>
    <property type="molecule type" value="Genomic_DNA"/>
</dbReference>
<evidence type="ECO:0000313" key="1">
    <source>
        <dbReference type="EMBL" id="SVE34125.1"/>
    </source>
</evidence>
<organism evidence="1">
    <name type="scientific">marine metagenome</name>
    <dbReference type="NCBI Taxonomy" id="408172"/>
    <lineage>
        <taxon>unclassified sequences</taxon>
        <taxon>metagenomes</taxon>
        <taxon>ecological metagenomes</taxon>
    </lineage>
</organism>
<dbReference type="AlphaFoldDB" id="A0A383CQM6"/>
<name>A0A383CQM6_9ZZZZ</name>
<feature type="non-terminal residue" evidence="1">
    <location>
        <position position="26"/>
    </location>
</feature>
<reference evidence="1" key="1">
    <citation type="submission" date="2018-05" db="EMBL/GenBank/DDBJ databases">
        <authorList>
            <person name="Lanie J.A."/>
            <person name="Ng W.-L."/>
            <person name="Kazmierczak K.M."/>
            <person name="Andrzejewski T.M."/>
            <person name="Davidsen T.M."/>
            <person name="Wayne K.J."/>
            <person name="Tettelin H."/>
            <person name="Glass J.I."/>
            <person name="Rusch D."/>
            <person name="Podicherti R."/>
            <person name="Tsui H.-C.T."/>
            <person name="Winkler M.E."/>
        </authorList>
    </citation>
    <scope>NUCLEOTIDE SEQUENCE</scope>
</reference>
<accession>A0A383CQM6</accession>
<evidence type="ECO:0008006" key="2">
    <source>
        <dbReference type="Google" id="ProtNLM"/>
    </source>
</evidence>
<sequence>MKSLLVLIVGGLLLVGCNHIKPFDET</sequence>
<protein>
    <recommendedName>
        <fullName evidence="2">Lipoprotein</fullName>
    </recommendedName>
</protein>
<dbReference type="PROSITE" id="PS51257">
    <property type="entry name" value="PROKAR_LIPOPROTEIN"/>
    <property type="match status" value="1"/>
</dbReference>